<comment type="caution">
    <text evidence="1">The sequence shown here is derived from an EMBL/GenBank/DDBJ whole genome shotgun (WGS) entry which is preliminary data.</text>
</comment>
<evidence type="ECO:0000313" key="1">
    <source>
        <dbReference type="EMBL" id="KJU86127.1"/>
    </source>
</evidence>
<organism evidence="1 2">
    <name type="scientific">Candidatus Magnetobacterium bavaricum</name>
    <dbReference type="NCBI Taxonomy" id="29290"/>
    <lineage>
        <taxon>Bacteria</taxon>
        <taxon>Pseudomonadati</taxon>
        <taxon>Nitrospirota</taxon>
        <taxon>Thermodesulfovibrionia</taxon>
        <taxon>Thermodesulfovibrionales</taxon>
        <taxon>Candidatus Magnetobacteriaceae</taxon>
        <taxon>Candidatus Magnetobacterium</taxon>
    </lineage>
</organism>
<dbReference type="EMBL" id="LACI01000730">
    <property type="protein sequence ID" value="KJU86127.1"/>
    <property type="molecule type" value="Genomic_DNA"/>
</dbReference>
<evidence type="ECO:0000313" key="2">
    <source>
        <dbReference type="Proteomes" id="UP000033423"/>
    </source>
</evidence>
<sequence>MKRSIVYLMLLLVALFGVSMWTGGASTVTAADVVSYMLPYMATSTTTAASRVMDCVVSNMTSDNVTVGFTVTAKAAGQSSSSAATLTNNIVPPGATRIVQFSGTSVKLTDSAGTATAMNATALSVDGSYGGILTFTSANLNTTANSTSGLSCELIPIACFQGNTSPRRNLVGYVCTHSNTAVGGSNAHYTY</sequence>
<reference evidence="1 2" key="1">
    <citation type="submission" date="2015-02" db="EMBL/GenBank/DDBJ databases">
        <title>Single-cell genomics of uncultivated deep-branching MTB reveals a conserved set of magnetosome genes.</title>
        <authorList>
            <person name="Kolinko S."/>
            <person name="Richter M."/>
            <person name="Glockner F.O."/>
            <person name="Brachmann A."/>
            <person name="Schuler D."/>
        </authorList>
    </citation>
    <scope>NUCLEOTIDE SEQUENCE [LARGE SCALE GENOMIC DNA]</scope>
    <source>
        <strain evidence="1">TM-1</strain>
    </source>
</reference>
<keyword evidence="2" id="KW-1185">Reference proteome</keyword>
<dbReference type="Proteomes" id="UP000033423">
    <property type="component" value="Unassembled WGS sequence"/>
</dbReference>
<proteinExistence type="predicted"/>
<accession>A0A0F3GW93</accession>
<protein>
    <submittedName>
        <fullName evidence="1">Secreted protein</fullName>
    </submittedName>
</protein>
<dbReference type="AlphaFoldDB" id="A0A0F3GW93"/>
<gene>
    <name evidence="1" type="ORF">MBAV_001679</name>
</gene>
<name>A0A0F3GW93_9BACT</name>